<evidence type="ECO:0000256" key="8">
    <source>
        <dbReference type="ARBA" id="ARBA00022519"/>
    </source>
</evidence>
<comment type="cofactor">
    <cofactor evidence="1">
        <name>Mg(2+)</name>
        <dbReference type="ChEBI" id="CHEBI:18420"/>
    </cofactor>
</comment>
<keyword evidence="11" id="KW-0479">Metal-binding</keyword>
<evidence type="ECO:0000256" key="16">
    <source>
        <dbReference type="ARBA" id="ARBA00022989"/>
    </source>
</evidence>
<keyword evidence="6" id="KW-1003">Cell membrane</keyword>
<evidence type="ECO:0000256" key="5">
    <source>
        <dbReference type="ARBA" id="ARBA00017575"/>
    </source>
</evidence>
<comment type="function">
    <text evidence="21">Catalyzes the ATP-dependent phosphorylation of sn-l,2-diacylglycerol (DAG) to phosphatidic acid. Involved in the recycling of diacylglycerol produced as a by-product during membrane-derived oligosaccharide (MDO) biosynthesis.</text>
</comment>
<dbReference type="Pfam" id="PF01219">
    <property type="entry name" value="DAGK_prokar"/>
    <property type="match status" value="1"/>
</dbReference>
<keyword evidence="8 21" id="KW-0997">Cell inner membrane</keyword>
<keyword evidence="13 21" id="KW-0418">Kinase</keyword>
<dbReference type="EMBL" id="JAKZJU020000001">
    <property type="protein sequence ID" value="MDL2059086.1"/>
    <property type="molecule type" value="Genomic_DNA"/>
</dbReference>
<organism evidence="22 23">
    <name type="scientific">Mesosutterella faecium</name>
    <dbReference type="NCBI Taxonomy" id="2925194"/>
    <lineage>
        <taxon>Bacteria</taxon>
        <taxon>Pseudomonadati</taxon>
        <taxon>Pseudomonadota</taxon>
        <taxon>Betaproteobacteria</taxon>
        <taxon>Burkholderiales</taxon>
        <taxon>Sutterellaceae</taxon>
        <taxon>Mesosutterella</taxon>
    </lineage>
</organism>
<keyword evidence="23" id="KW-1185">Reference proteome</keyword>
<evidence type="ECO:0000256" key="17">
    <source>
        <dbReference type="ARBA" id="ARBA00023098"/>
    </source>
</evidence>
<gene>
    <name evidence="22" type="ORF">MUN46_003895</name>
</gene>
<sequence>MSGDARELKGRTGLRRLVNAFGYSIDGFRAIWSSEQAFRQEFWLSVVLIPVAVLLPVSRTQSALLVFSLFFLLIVETLNSAIEAAIDRIGPEIHPLSKKAKDLGSLAVLLTLAADALIWVLVLLDAFW</sequence>
<dbReference type="InterPro" id="IPR000829">
    <property type="entry name" value="DAGK"/>
</dbReference>
<evidence type="ECO:0000256" key="1">
    <source>
        <dbReference type="ARBA" id="ARBA00001946"/>
    </source>
</evidence>
<evidence type="ECO:0000256" key="19">
    <source>
        <dbReference type="ARBA" id="ARBA00023209"/>
    </source>
</evidence>
<evidence type="ECO:0000256" key="15">
    <source>
        <dbReference type="ARBA" id="ARBA00022842"/>
    </source>
</evidence>
<dbReference type="GO" id="GO:0004143">
    <property type="term" value="F:ATP-dependent diacylglycerol kinase activity"/>
    <property type="evidence" value="ECO:0007669"/>
    <property type="project" value="UniProtKB-EC"/>
</dbReference>
<evidence type="ECO:0000256" key="2">
    <source>
        <dbReference type="ARBA" id="ARBA00004429"/>
    </source>
</evidence>
<evidence type="ECO:0000256" key="4">
    <source>
        <dbReference type="ARBA" id="ARBA00012133"/>
    </source>
</evidence>
<feature type="transmembrane region" description="Helical" evidence="21">
    <location>
        <begin position="64"/>
        <end position="82"/>
    </location>
</feature>
<dbReference type="Gene3D" id="1.10.287.3610">
    <property type="match status" value="1"/>
</dbReference>
<comment type="caution">
    <text evidence="22">The sequence shown here is derived from an EMBL/GenBank/DDBJ whole genome shotgun (WGS) entry which is preliminary data.</text>
</comment>
<dbReference type="EC" id="2.7.1.107" evidence="4 21"/>
<keyword evidence="12 21" id="KW-0547">Nucleotide-binding</keyword>
<evidence type="ECO:0000256" key="21">
    <source>
        <dbReference type="RuleBase" id="RU363065"/>
    </source>
</evidence>
<proteinExistence type="inferred from homology"/>
<evidence type="ECO:0000256" key="3">
    <source>
        <dbReference type="ARBA" id="ARBA00005967"/>
    </source>
</evidence>
<evidence type="ECO:0000256" key="14">
    <source>
        <dbReference type="ARBA" id="ARBA00022840"/>
    </source>
</evidence>
<dbReference type="PANTHER" id="PTHR34299">
    <property type="entry name" value="DIACYLGLYCEROL KINASE"/>
    <property type="match status" value="1"/>
</dbReference>
<keyword evidence="9 21" id="KW-0808">Transferase</keyword>
<evidence type="ECO:0000256" key="7">
    <source>
        <dbReference type="ARBA" id="ARBA00022516"/>
    </source>
</evidence>
<keyword evidence="17 21" id="KW-0443">Lipid metabolism</keyword>
<keyword evidence="15" id="KW-0460">Magnesium</keyword>
<dbReference type="Proteomes" id="UP001165481">
    <property type="component" value="Unassembled WGS sequence"/>
</dbReference>
<evidence type="ECO:0000256" key="9">
    <source>
        <dbReference type="ARBA" id="ARBA00022679"/>
    </source>
</evidence>
<keyword evidence="20 21" id="KW-1208">Phospholipid metabolism</keyword>
<dbReference type="RefSeq" id="WP_243376946.1">
    <property type="nucleotide sequence ID" value="NZ_JAKZJU020000001.1"/>
</dbReference>
<dbReference type="InterPro" id="IPR033718">
    <property type="entry name" value="DAGK_prok"/>
</dbReference>
<evidence type="ECO:0000313" key="23">
    <source>
        <dbReference type="Proteomes" id="UP001165481"/>
    </source>
</evidence>
<evidence type="ECO:0000256" key="18">
    <source>
        <dbReference type="ARBA" id="ARBA00023136"/>
    </source>
</evidence>
<evidence type="ECO:0000256" key="12">
    <source>
        <dbReference type="ARBA" id="ARBA00022741"/>
    </source>
</evidence>
<keyword evidence="16 21" id="KW-1133">Transmembrane helix</keyword>
<evidence type="ECO:0000256" key="11">
    <source>
        <dbReference type="ARBA" id="ARBA00022723"/>
    </source>
</evidence>
<keyword evidence="18 21" id="KW-0472">Membrane</keyword>
<keyword evidence="7" id="KW-0444">Lipid biosynthesis</keyword>
<feature type="transmembrane region" description="Helical" evidence="21">
    <location>
        <begin position="42"/>
        <end position="58"/>
    </location>
</feature>
<keyword evidence="14 21" id="KW-0067">ATP-binding</keyword>
<dbReference type="PANTHER" id="PTHR34299:SF1">
    <property type="entry name" value="DIACYLGLYCEROL KINASE"/>
    <property type="match status" value="1"/>
</dbReference>
<evidence type="ECO:0000256" key="6">
    <source>
        <dbReference type="ARBA" id="ARBA00022475"/>
    </source>
</evidence>
<reference evidence="22" key="1">
    <citation type="submission" date="2023-03" db="EMBL/GenBank/DDBJ databases">
        <title>Mesosutterella sp. nov. isolated from porcine feces.</title>
        <authorList>
            <person name="Yu S."/>
        </authorList>
    </citation>
    <scope>NUCLEOTIDE SEQUENCE</scope>
    <source>
        <strain evidence="22">AGMB02718</strain>
    </source>
</reference>
<protein>
    <recommendedName>
        <fullName evidence="5 21">Diacylglycerol kinase</fullName>
        <ecNumber evidence="4 21">2.7.1.107</ecNumber>
    </recommendedName>
</protein>
<keyword evidence="10 21" id="KW-0812">Transmembrane</keyword>
<comment type="subcellular location">
    <subcellularLocation>
        <location evidence="2 21">Cell inner membrane</location>
        <topology evidence="2 21">Multi-pass membrane protein</topology>
    </subcellularLocation>
</comment>
<comment type="catalytic activity">
    <reaction evidence="21">
        <text>a 1,2-diacyl-sn-glycerol + ATP = a 1,2-diacyl-sn-glycero-3-phosphate + ADP + H(+)</text>
        <dbReference type="Rhea" id="RHEA:10272"/>
        <dbReference type="ChEBI" id="CHEBI:15378"/>
        <dbReference type="ChEBI" id="CHEBI:17815"/>
        <dbReference type="ChEBI" id="CHEBI:30616"/>
        <dbReference type="ChEBI" id="CHEBI:58608"/>
        <dbReference type="ChEBI" id="CHEBI:456216"/>
        <dbReference type="EC" id="2.7.1.107"/>
    </reaction>
</comment>
<name>A0ABT7IMD8_9BURK</name>
<comment type="similarity">
    <text evidence="3 21">Belongs to the bacterial diacylglycerol kinase family.</text>
</comment>
<dbReference type="InterPro" id="IPR036945">
    <property type="entry name" value="DAGK_sf"/>
</dbReference>
<evidence type="ECO:0000313" key="22">
    <source>
        <dbReference type="EMBL" id="MDL2059086.1"/>
    </source>
</evidence>
<evidence type="ECO:0000256" key="20">
    <source>
        <dbReference type="ARBA" id="ARBA00023264"/>
    </source>
</evidence>
<accession>A0ABT7IMD8</accession>
<feature type="transmembrane region" description="Helical" evidence="21">
    <location>
        <begin position="103"/>
        <end position="124"/>
    </location>
</feature>
<dbReference type="CDD" id="cd14264">
    <property type="entry name" value="DAGK_IM"/>
    <property type="match status" value="1"/>
</dbReference>
<evidence type="ECO:0000256" key="10">
    <source>
        <dbReference type="ARBA" id="ARBA00022692"/>
    </source>
</evidence>
<evidence type="ECO:0000256" key="13">
    <source>
        <dbReference type="ARBA" id="ARBA00022777"/>
    </source>
</evidence>
<keyword evidence="19" id="KW-0594">Phospholipid biosynthesis</keyword>